<name>A0AAE6ZPC8_9BACT</name>
<sequence length="113" mass="12459">MCNYQTLYHSSNGYVIRCAHCKGIQMAFGTSVVNLAPEEFFCFADMVVRLSDNSDPLCQEHEKSICLPLPADHVMMLLTPAEVKSLARMVLEVQALLEAYAILDAASPCSSED</sequence>
<evidence type="ECO:0000313" key="1">
    <source>
        <dbReference type="EMBL" id="QJB35135.1"/>
    </source>
</evidence>
<evidence type="ECO:0000313" key="2">
    <source>
        <dbReference type="Proteomes" id="UP000502421"/>
    </source>
</evidence>
<reference evidence="2" key="1">
    <citation type="submission" date="2020-04" db="EMBL/GenBank/DDBJ databases">
        <authorList>
            <person name="Kittiwongwattana C."/>
        </authorList>
    </citation>
    <scope>NUCLEOTIDE SEQUENCE [LARGE SCALE GENOMIC DNA]</scope>
    <source>
        <strain evidence="2">1310</strain>
    </source>
</reference>
<dbReference type="RefSeq" id="WP_168809906.1">
    <property type="nucleotide sequence ID" value="NZ_CP051205.1"/>
</dbReference>
<dbReference type="Proteomes" id="UP000502421">
    <property type="component" value="Chromosome"/>
</dbReference>
<gene>
    <name evidence="1" type="ORF">HF329_29050</name>
</gene>
<proteinExistence type="predicted"/>
<dbReference type="AlphaFoldDB" id="A0AAE6ZPC8"/>
<accession>A0AAE6ZPC8</accession>
<dbReference type="InterPro" id="IPR046508">
    <property type="entry name" value="DUF6686"/>
</dbReference>
<dbReference type="EMBL" id="CP051205">
    <property type="protein sequence ID" value="QJB35135.1"/>
    <property type="molecule type" value="Genomic_DNA"/>
</dbReference>
<dbReference type="KEGG" id="coy:HF329_29050"/>
<organism evidence="1 2">
    <name type="scientific">Chitinophaga oryzae</name>
    <dbReference type="NCBI Taxonomy" id="2725414"/>
    <lineage>
        <taxon>Bacteria</taxon>
        <taxon>Pseudomonadati</taxon>
        <taxon>Bacteroidota</taxon>
        <taxon>Chitinophagia</taxon>
        <taxon>Chitinophagales</taxon>
        <taxon>Chitinophagaceae</taxon>
        <taxon>Chitinophaga</taxon>
    </lineage>
</organism>
<protein>
    <submittedName>
        <fullName evidence="1">Uncharacterized protein</fullName>
    </submittedName>
</protein>
<dbReference type="Pfam" id="PF20391">
    <property type="entry name" value="DUF6686"/>
    <property type="match status" value="1"/>
</dbReference>